<accession>A0A0E2DAV8</accession>
<dbReference type="Pfam" id="PF11300">
    <property type="entry name" value="DUF3102"/>
    <property type="match status" value="1"/>
</dbReference>
<evidence type="ECO:0000313" key="1">
    <source>
        <dbReference type="EMBL" id="EKR57218.1"/>
    </source>
</evidence>
<dbReference type="AlphaFoldDB" id="A0A0E2DAV8"/>
<name>A0A0E2DAV8_LEPIR</name>
<dbReference type="EMBL" id="AHNR02000004">
    <property type="protein sequence ID" value="EKR57218.1"/>
    <property type="molecule type" value="Genomic_DNA"/>
</dbReference>
<comment type="caution">
    <text evidence="1">The sequence shown here is derived from an EMBL/GenBank/DDBJ whole genome shotgun (WGS) entry which is preliminary data.</text>
</comment>
<dbReference type="RefSeq" id="WP_000567253.1">
    <property type="nucleotide sequence ID" value="NZ_AHNR02000004.1"/>
</dbReference>
<organism evidence="1 2">
    <name type="scientific">Leptospira interrogans str. UI 12758</name>
    <dbReference type="NCBI Taxonomy" id="1049938"/>
    <lineage>
        <taxon>Bacteria</taxon>
        <taxon>Pseudomonadati</taxon>
        <taxon>Spirochaetota</taxon>
        <taxon>Spirochaetia</taxon>
        <taxon>Leptospirales</taxon>
        <taxon>Leptospiraceae</taxon>
        <taxon>Leptospira</taxon>
    </lineage>
</organism>
<dbReference type="InterPro" id="IPR021451">
    <property type="entry name" value="DUF3102"/>
</dbReference>
<sequence length="200" mass="23475">MIDSEEEEKKRKAIQKQYANIGPRPGTIIKKKQIVPKDTDTLASEILILYKGILTNLSNSVKNAIEIGERLNRRKLELEYGLFSEWVDKTFPFSLRTAQRWMEVSLSYANKEFIVTEDTDLNDIYEMLKEKKRLAREKLITENKVTYNYKELRIRNKKRIPLSKTESKALLSYLTEAQSLIKTKAEKKIAQFQKEIDLLK</sequence>
<proteinExistence type="predicted"/>
<gene>
    <name evidence="1" type="ORF">LEP1GSC105_0154</name>
</gene>
<reference evidence="1 2" key="1">
    <citation type="submission" date="2012-10" db="EMBL/GenBank/DDBJ databases">
        <authorList>
            <person name="Harkins D.M."/>
            <person name="Durkin A.S."/>
            <person name="Brinkac L.M."/>
            <person name="Haft D.H."/>
            <person name="Selengut J.D."/>
            <person name="Sanka R."/>
            <person name="DePew J."/>
            <person name="Purushe J."/>
            <person name="Chanthongthip A."/>
            <person name="Lattana O."/>
            <person name="Phetsouvanh R."/>
            <person name="Newton P.N."/>
            <person name="Vinetz J.M."/>
            <person name="Sutton G.G."/>
            <person name="Nierman W.C."/>
            <person name="Fouts D.E."/>
        </authorList>
    </citation>
    <scope>NUCLEOTIDE SEQUENCE [LARGE SCALE GENOMIC DNA]</scope>
    <source>
        <strain evidence="1 2">UI 12758</strain>
    </source>
</reference>
<dbReference type="Proteomes" id="UP000001340">
    <property type="component" value="Unassembled WGS sequence"/>
</dbReference>
<protein>
    <submittedName>
        <fullName evidence="1">PF11300 domain protein</fullName>
    </submittedName>
</protein>
<evidence type="ECO:0000313" key="2">
    <source>
        <dbReference type="Proteomes" id="UP000001340"/>
    </source>
</evidence>